<dbReference type="AlphaFoldDB" id="A0A2H3TI70"/>
<accession>A0A2H3TI70</accession>
<evidence type="ECO:0000313" key="2">
    <source>
        <dbReference type="Proteomes" id="UP000219369"/>
    </source>
</evidence>
<name>A0A2H3TI70_FUSOX</name>
<dbReference type="EMBL" id="FMJY01000004">
    <property type="protein sequence ID" value="SCO82770.1"/>
    <property type="molecule type" value="Genomic_DNA"/>
</dbReference>
<gene>
    <name evidence="1" type="ORF">FRV6_06983</name>
</gene>
<proteinExistence type="predicted"/>
<reference evidence="2" key="1">
    <citation type="submission" date="2016-09" db="EMBL/GenBank/DDBJ databases">
        <authorList>
            <person name="Guldener U."/>
        </authorList>
    </citation>
    <scope>NUCLEOTIDE SEQUENCE [LARGE SCALE GENOMIC DNA]</scope>
    <source>
        <strain evidence="2">V64-1</strain>
    </source>
</reference>
<organism evidence="1 2">
    <name type="scientific">Fusarium oxysporum</name>
    <name type="common">Fusarium vascular wilt</name>
    <dbReference type="NCBI Taxonomy" id="5507"/>
    <lineage>
        <taxon>Eukaryota</taxon>
        <taxon>Fungi</taxon>
        <taxon>Dikarya</taxon>
        <taxon>Ascomycota</taxon>
        <taxon>Pezizomycotina</taxon>
        <taxon>Sordariomycetes</taxon>
        <taxon>Hypocreomycetidae</taxon>
        <taxon>Hypocreales</taxon>
        <taxon>Nectriaceae</taxon>
        <taxon>Fusarium</taxon>
        <taxon>Fusarium oxysporum species complex</taxon>
    </lineage>
</organism>
<sequence length="31" mass="3636">MLGGLLTPMYWLYEECYRAQSVLEESKLKSP</sequence>
<evidence type="ECO:0000313" key="1">
    <source>
        <dbReference type="EMBL" id="SCO82770.1"/>
    </source>
</evidence>
<protein>
    <submittedName>
        <fullName evidence="1">Uncharacterized protein</fullName>
    </submittedName>
</protein>
<dbReference type="Proteomes" id="UP000219369">
    <property type="component" value="Unassembled WGS sequence"/>
</dbReference>